<feature type="compositionally biased region" description="Pro residues" evidence="1">
    <location>
        <begin position="82"/>
        <end position="100"/>
    </location>
</feature>
<protein>
    <submittedName>
        <fullName evidence="2">Uncharacterized protein</fullName>
    </submittedName>
</protein>
<organism evidence="2 3">
    <name type="scientific">Dromaius novaehollandiae</name>
    <name type="common">Emu</name>
    <dbReference type="NCBI Taxonomy" id="8790"/>
    <lineage>
        <taxon>Eukaryota</taxon>
        <taxon>Metazoa</taxon>
        <taxon>Chordata</taxon>
        <taxon>Craniata</taxon>
        <taxon>Vertebrata</taxon>
        <taxon>Euteleostomi</taxon>
        <taxon>Archelosauria</taxon>
        <taxon>Archosauria</taxon>
        <taxon>Dinosauria</taxon>
        <taxon>Saurischia</taxon>
        <taxon>Theropoda</taxon>
        <taxon>Coelurosauria</taxon>
        <taxon>Aves</taxon>
        <taxon>Palaeognathae</taxon>
        <taxon>Casuariiformes</taxon>
        <taxon>Dromaiidae</taxon>
        <taxon>Dromaius</taxon>
    </lineage>
</organism>
<feature type="compositionally biased region" description="Low complexity" evidence="1">
    <location>
        <begin position="19"/>
        <end position="35"/>
    </location>
</feature>
<evidence type="ECO:0000313" key="3">
    <source>
        <dbReference type="Proteomes" id="UP000694423"/>
    </source>
</evidence>
<evidence type="ECO:0000256" key="1">
    <source>
        <dbReference type="SAM" id="MobiDB-lite"/>
    </source>
</evidence>
<reference evidence="2" key="2">
    <citation type="submission" date="2025-09" db="UniProtKB">
        <authorList>
            <consortium name="Ensembl"/>
        </authorList>
    </citation>
    <scope>IDENTIFICATION</scope>
</reference>
<accession>A0A8C4KTW7</accession>
<evidence type="ECO:0000313" key="2">
    <source>
        <dbReference type="Ensembl" id="ENSDNVP00000025725.1"/>
    </source>
</evidence>
<dbReference type="AlphaFoldDB" id="A0A8C4KTW7"/>
<dbReference type="Ensembl" id="ENSDNVT00000031127.1">
    <property type="protein sequence ID" value="ENSDNVP00000025725.1"/>
    <property type="gene ID" value="ENSDNVG00000017894.1"/>
</dbReference>
<name>A0A8C4KTW7_DRONO</name>
<dbReference type="Proteomes" id="UP000694423">
    <property type="component" value="Unplaced"/>
</dbReference>
<sequence length="136" mass="14382">SRSERRPSSRGAPEPPGRAPGRLRACRGAAGAPGVPDCHVPSPVSAGCAFLTYCARDSALKAQSALHEQKTLPGVSESIVPRFPPGPLPRHAPRGPPGSRSPPVTRYKYWIVMNRNGLRAVRAGGAGRLADIDLEF</sequence>
<keyword evidence="3" id="KW-1185">Reference proteome</keyword>
<reference evidence="2" key="1">
    <citation type="submission" date="2025-08" db="UniProtKB">
        <authorList>
            <consortium name="Ensembl"/>
        </authorList>
    </citation>
    <scope>IDENTIFICATION</scope>
</reference>
<feature type="region of interest" description="Disordered" evidence="1">
    <location>
        <begin position="1"/>
        <end position="35"/>
    </location>
</feature>
<feature type="region of interest" description="Disordered" evidence="1">
    <location>
        <begin position="70"/>
        <end position="104"/>
    </location>
</feature>
<proteinExistence type="predicted"/>